<organism evidence="5 6">
    <name type="scientific">Flavivirga spongiicola</name>
    <dbReference type="NCBI Taxonomy" id="421621"/>
    <lineage>
        <taxon>Bacteria</taxon>
        <taxon>Pseudomonadati</taxon>
        <taxon>Bacteroidota</taxon>
        <taxon>Flavobacteriia</taxon>
        <taxon>Flavobacteriales</taxon>
        <taxon>Flavobacteriaceae</taxon>
        <taxon>Flavivirga</taxon>
    </lineage>
</organism>
<sequence>MKSKIKTFKPNELLEEYMDAGTKRNQVFKEGYERFFIARLEDLNEIVKPPIPPTRSRMHSILFVTSGKLKMKVGAHSVKIQENECVIIPHRQVFSASLDDYKDITQGTGFNFGFIDDFIIEQIANTELLNTFEFLTVWGNPVIRPHKTIAKYIIQSLNRIFNEYAQNGLQNPLILQAHLIATLCDLKMDYKPLSNSNNKTAVALTNRFKELLHQNIRTKHQVSDYSSLLHVSPNHLNKTVKLITQKSPSVWIGETLVSESKVLLFQSSQSISEIASELGIDDQSYFSRLFKKHEGVTPIAYRKMIDLS</sequence>
<gene>
    <name evidence="5" type="ORF">N1F79_01955</name>
</gene>
<evidence type="ECO:0000256" key="2">
    <source>
        <dbReference type="ARBA" id="ARBA00023125"/>
    </source>
</evidence>
<reference evidence="5 6" key="1">
    <citation type="submission" date="2022-09" db="EMBL/GenBank/DDBJ databases">
        <title>Genome sequencing of Flavivirga sp. MEBiC05379.</title>
        <authorList>
            <person name="Oh H.-M."/>
            <person name="Kwon K.K."/>
            <person name="Park M.J."/>
            <person name="Yang S.-H."/>
        </authorList>
    </citation>
    <scope>NUCLEOTIDE SEQUENCE [LARGE SCALE GENOMIC DNA]</scope>
    <source>
        <strain evidence="5 6">MEBiC05379</strain>
    </source>
</reference>
<keyword evidence="2" id="KW-0238">DNA-binding</keyword>
<dbReference type="InterPro" id="IPR018060">
    <property type="entry name" value="HTH_AraC"/>
</dbReference>
<dbReference type="Pfam" id="PF12833">
    <property type="entry name" value="HTH_18"/>
    <property type="match status" value="1"/>
</dbReference>
<keyword evidence="3" id="KW-0804">Transcription</keyword>
<feature type="domain" description="HTH araC/xylS-type" evidence="4">
    <location>
        <begin position="206"/>
        <end position="304"/>
    </location>
</feature>
<dbReference type="InterPro" id="IPR009057">
    <property type="entry name" value="Homeodomain-like_sf"/>
</dbReference>
<dbReference type="InterPro" id="IPR020449">
    <property type="entry name" value="Tscrpt_reg_AraC-type_HTH"/>
</dbReference>
<dbReference type="PANTHER" id="PTHR43280">
    <property type="entry name" value="ARAC-FAMILY TRANSCRIPTIONAL REGULATOR"/>
    <property type="match status" value="1"/>
</dbReference>
<dbReference type="PRINTS" id="PR00032">
    <property type="entry name" value="HTHARAC"/>
</dbReference>
<dbReference type="SMART" id="SM00342">
    <property type="entry name" value="HTH_ARAC"/>
    <property type="match status" value="1"/>
</dbReference>
<protein>
    <submittedName>
        <fullName evidence="5">AraC family transcriptional regulator</fullName>
    </submittedName>
</protein>
<evidence type="ECO:0000256" key="3">
    <source>
        <dbReference type="ARBA" id="ARBA00023163"/>
    </source>
</evidence>
<evidence type="ECO:0000259" key="4">
    <source>
        <dbReference type="PROSITE" id="PS01124"/>
    </source>
</evidence>
<accession>A0ABU7XMD5</accession>
<comment type="caution">
    <text evidence="5">The sequence shown here is derived from an EMBL/GenBank/DDBJ whole genome shotgun (WGS) entry which is preliminary data.</text>
</comment>
<dbReference type="EMBL" id="JAODOP010000001">
    <property type="protein sequence ID" value="MEF3831880.1"/>
    <property type="molecule type" value="Genomic_DNA"/>
</dbReference>
<dbReference type="PANTHER" id="PTHR43280:SF32">
    <property type="entry name" value="TRANSCRIPTIONAL REGULATORY PROTEIN"/>
    <property type="match status" value="1"/>
</dbReference>
<dbReference type="SUPFAM" id="SSF46689">
    <property type="entry name" value="Homeodomain-like"/>
    <property type="match status" value="1"/>
</dbReference>
<evidence type="ECO:0000256" key="1">
    <source>
        <dbReference type="ARBA" id="ARBA00023015"/>
    </source>
</evidence>
<dbReference type="PROSITE" id="PS01124">
    <property type="entry name" value="HTH_ARAC_FAMILY_2"/>
    <property type="match status" value="1"/>
</dbReference>
<name>A0ABU7XMD5_9FLAO</name>
<dbReference type="Proteomes" id="UP001337305">
    <property type="component" value="Unassembled WGS sequence"/>
</dbReference>
<keyword evidence="6" id="KW-1185">Reference proteome</keyword>
<proteinExistence type="predicted"/>
<dbReference type="RefSeq" id="WP_303308878.1">
    <property type="nucleotide sequence ID" value="NZ_JAODOP010000001.1"/>
</dbReference>
<keyword evidence="1" id="KW-0805">Transcription regulation</keyword>
<evidence type="ECO:0000313" key="6">
    <source>
        <dbReference type="Proteomes" id="UP001337305"/>
    </source>
</evidence>
<dbReference type="Gene3D" id="1.10.10.60">
    <property type="entry name" value="Homeodomain-like"/>
    <property type="match status" value="1"/>
</dbReference>
<evidence type="ECO:0000313" key="5">
    <source>
        <dbReference type="EMBL" id="MEF3831880.1"/>
    </source>
</evidence>